<feature type="transmembrane region" description="Helical" evidence="10">
    <location>
        <begin position="441"/>
        <end position="463"/>
    </location>
</feature>
<dbReference type="InterPro" id="IPR003342">
    <property type="entry name" value="ArnT-like_N"/>
</dbReference>
<dbReference type="PANTHER" id="PTHR10050:SF46">
    <property type="entry name" value="PROTEIN O-MANNOSYL-TRANSFERASE 2"/>
    <property type="match status" value="1"/>
</dbReference>
<keyword evidence="4 10" id="KW-0328">Glycosyltransferase</keyword>
<keyword evidence="8 10" id="KW-0472">Membrane</keyword>
<evidence type="ECO:0000259" key="12">
    <source>
        <dbReference type="Pfam" id="PF02366"/>
    </source>
</evidence>
<dbReference type="GO" id="GO:0004169">
    <property type="term" value="F:dolichyl-phosphate-mannose-protein mannosyltransferase activity"/>
    <property type="evidence" value="ECO:0007669"/>
    <property type="project" value="UniProtKB-UniRule"/>
</dbReference>
<reference evidence="14 15" key="1">
    <citation type="submission" date="2020-04" db="EMBL/GenBank/DDBJ databases">
        <authorList>
            <person name="Hitch T.C.A."/>
            <person name="Wylensek D."/>
            <person name="Clavel T."/>
        </authorList>
    </citation>
    <scope>NUCLEOTIDE SEQUENCE [LARGE SCALE GENOMIC DNA]</scope>
    <source>
        <strain evidence="14 15">BL-383-APC-3D</strain>
    </source>
</reference>
<feature type="transmembrane region" description="Helical" evidence="10">
    <location>
        <begin position="144"/>
        <end position="164"/>
    </location>
</feature>
<evidence type="ECO:0000256" key="5">
    <source>
        <dbReference type="ARBA" id="ARBA00022679"/>
    </source>
</evidence>
<accession>A0AB36CLA3</accession>
<evidence type="ECO:0000256" key="3">
    <source>
        <dbReference type="ARBA" id="ARBA00007222"/>
    </source>
</evidence>
<comment type="similarity">
    <text evidence="3 10">Belongs to the glycosyltransferase 39 family.</text>
</comment>
<evidence type="ECO:0000259" key="13">
    <source>
        <dbReference type="Pfam" id="PF16192"/>
    </source>
</evidence>
<organism evidence="14 15">
    <name type="scientific">Corynebacterium stationis</name>
    <dbReference type="NCBI Taxonomy" id="1705"/>
    <lineage>
        <taxon>Bacteria</taxon>
        <taxon>Bacillati</taxon>
        <taxon>Actinomycetota</taxon>
        <taxon>Actinomycetes</taxon>
        <taxon>Mycobacteriales</taxon>
        <taxon>Corynebacteriaceae</taxon>
        <taxon>Corynebacterium</taxon>
    </lineage>
</organism>
<feature type="domain" description="ArnT-like N-terminal" evidence="12">
    <location>
        <begin position="119"/>
        <end position="197"/>
    </location>
</feature>
<proteinExistence type="inferred from homology"/>
<dbReference type="EC" id="2.4.1.-" evidence="10"/>
<comment type="caution">
    <text evidence="14">The sequence shown here is derived from an EMBL/GenBank/DDBJ whole genome shotgun (WGS) entry which is preliminary data.</text>
</comment>
<dbReference type="AlphaFoldDB" id="A0AB36CLA3"/>
<dbReference type="InterPro" id="IPR032421">
    <property type="entry name" value="PMT_4TMC"/>
</dbReference>
<dbReference type="PANTHER" id="PTHR10050">
    <property type="entry name" value="DOLICHYL-PHOSPHATE-MANNOSE--PROTEIN MANNOSYLTRANSFERASE"/>
    <property type="match status" value="1"/>
</dbReference>
<feature type="region of interest" description="Disordered" evidence="11">
    <location>
        <begin position="1"/>
        <end position="21"/>
    </location>
</feature>
<dbReference type="Proteomes" id="UP000544551">
    <property type="component" value="Unassembled WGS sequence"/>
</dbReference>
<evidence type="ECO:0000256" key="11">
    <source>
        <dbReference type="SAM" id="MobiDB-lite"/>
    </source>
</evidence>
<keyword evidence="7 10" id="KW-1133">Transmembrane helix</keyword>
<sequence length="523" mass="58987">MPRLQSHPGKPGTQNTSVLPRFAPLAPPVPPPVYFWHRTDLISTWVIAALAFITRFIGLTAPTSSGTPIFDEKHYVPQAWDMTKAGIELNPGYGLVVHPPLAKEIISWGEMLFGYSPLGWRVMAALFGVGTVVMIMSLTRRLTASWQVATFAGIIAVFDGVLLVASKFGMLDIFLTFFVVVAAWALVRDHQQVHNRLHAAWLDGGLGDSVFGPRIGFRWWRFTAGVALGLALSVKWSGLYYIAFFGLTCAFADLWLRRRYGIKRYITGTLLRDVPAALASLVALPVALYLWSWRNWFGTETAVYRHAVADGTVPADSPLRMFPDTLANFFYYHSSVLDFHASLTTSGGHSHPWDSKPVEWLVAGRPILYYSNTNLECFNGAECRQMIYLFGTPIIWWLLIPVLLWSLWCVLLRKDRRFIPPLIGFAAGFIPWLIVYDRQMYFFYAAPLIPFVIVALALTLGQLMGHGKEVRWLIPARAPRGTVAAYCYLGAVIAMFVYFSPILYGYTIPEAWYNSIMWLPNWR</sequence>
<evidence type="ECO:0000256" key="2">
    <source>
        <dbReference type="ARBA" id="ARBA00004922"/>
    </source>
</evidence>
<evidence type="ECO:0000256" key="4">
    <source>
        <dbReference type="ARBA" id="ARBA00022676"/>
    </source>
</evidence>
<evidence type="ECO:0000256" key="6">
    <source>
        <dbReference type="ARBA" id="ARBA00022692"/>
    </source>
</evidence>
<feature type="transmembrane region" description="Helical" evidence="10">
    <location>
        <begin position="171"/>
        <end position="187"/>
    </location>
</feature>
<name>A0AB36CLA3_9CORY</name>
<feature type="transmembrane region" description="Helical" evidence="10">
    <location>
        <begin position="118"/>
        <end position="138"/>
    </location>
</feature>
<evidence type="ECO:0000256" key="1">
    <source>
        <dbReference type="ARBA" id="ARBA00004127"/>
    </source>
</evidence>
<feature type="transmembrane region" description="Helical" evidence="10">
    <location>
        <begin position="42"/>
        <end position="61"/>
    </location>
</feature>
<dbReference type="GO" id="GO:0005886">
    <property type="term" value="C:plasma membrane"/>
    <property type="evidence" value="ECO:0007669"/>
    <property type="project" value="UniProtKB-SubCell"/>
</dbReference>
<feature type="domain" description="ArnT-like N-terminal" evidence="12">
    <location>
        <begin position="218"/>
        <end position="290"/>
    </location>
</feature>
<evidence type="ECO:0000256" key="8">
    <source>
        <dbReference type="ARBA" id="ARBA00023136"/>
    </source>
</evidence>
<evidence type="ECO:0000256" key="10">
    <source>
        <dbReference type="RuleBase" id="RU367007"/>
    </source>
</evidence>
<evidence type="ECO:0000313" key="15">
    <source>
        <dbReference type="Proteomes" id="UP000544551"/>
    </source>
</evidence>
<protein>
    <recommendedName>
        <fullName evidence="9 10">Polyprenol-phosphate-mannose--protein mannosyltransferase</fullName>
        <ecNumber evidence="10">2.4.1.-</ecNumber>
    </recommendedName>
</protein>
<feature type="transmembrane region" description="Helical" evidence="10">
    <location>
        <begin position="276"/>
        <end position="293"/>
    </location>
</feature>
<feature type="transmembrane region" description="Helical" evidence="10">
    <location>
        <begin position="394"/>
        <end position="411"/>
    </location>
</feature>
<evidence type="ECO:0000256" key="9">
    <source>
        <dbReference type="ARBA" id="ARBA00093617"/>
    </source>
</evidence>
<keyword evidence="5 10" id="KW-0808">Transferase</keyword>
<evidence type="ECO:0000313" key="14">
    <source>
        <dbReference type="EMBL" id="NME89619.1"/>
    </source>
</evidence>
<dbReference type="InterPro" id="IPR027005">
    <property type="entry name" value="PMT-like"/>
</dbReference>
<comment type="subcellular location">
    <subcellularLocation>
        <location evidence="10">Cell membrane</location>
    </subcellularLocation>
    <subcellularLocation>
        <location evidence="1">Endomembrane system</location>
        <topology evidence="1">Multi-pass membrane protein</topology>
    </subcellularLocation>
</comment>
<feature type="domain" description="Protein O-mannosyl-transferase C-terminal four TM" evidence="13">
    <location>
        <begin position="326"/>
        <end position="522"/>
    </location>
</feature>
<feature type="transmembrane region" description="Helical" evidence="10">
    <location>
        <begin position="483"/>
        <end position="504"/>
    </location>
</feature>
<dbReference type="GO" id="GO:0012505">
    <property type="term" value="C:endomembrane system"/>
    <property type="evidence" value="ECO:0007669"/>
    <property type="project" value="UniProtKB-SubCell"/>
</dbReference>
<evidence type="ECO:0000256" key="7">
    <source>
        <dbReference type="ARBA" id="ARBA00022989"/>
    </source>
</evidence>
<dbReference type="EMBL" id="JABAFZ010000006">
    <property type="protein sequence ID" value="NME89619.1"/>
    <property type="molecule type" value="Genomic_DNA"/>
</dbReference>
<comment type="function">
    <text evidence="10">Protein O-mannosyltransferase that catalyzes the transfer of a single mannose residue from a polyprenol phospho-mannosyl lipidic donor to the hydroxyl group of selected serine and threonine residues in acceptor proteins.</text>
</comment>
<dbReference type="Pfam" id="PF02366">
    <property type="entry name" value="PMT"/>
    <property type="match status" value="2"/>
</dbReference>
<dbReference type="Pfam" id="PF16192">
    <property type="entry name" value="PMT_4TMC"/>
    <property type="match status" value="1"/>
</dbReference>
<gene>
    <name evidence="14" type="ORF">HF853_08055</name>
</gene>
<comment type="pathway">
    <text evidence="2 10">Protein modification; protein glycosylation.</text>
</comment>
<keyword evidence="6 10" id="KW-0812">Transmembrane</keyword>
<feature type="transmembrane region" description="Helical" evidence="10">
    <location>
        <begin position="418"/>
        <end position="435"/>
    </location>
</feature>
<keyword evidence="10" id="KW-1003">Cell membrane</keyword>